<reference evidence="1" key="2">
    <citation type="submission" date="2023-01" db="EMBL/GenBank/DDBJ databases">
        <authorList>
            <person name="Petersen C."/>
        </authorList>
    </citation>
    <scope>NUCLEOTIDE SEQUENCE</scope>
    <source>
        <strain evidence="1">IBT 15450</strain>
    </source>
</reference>
<evidence type="ECO:0000313" key="1">
    <source>
        <dbReference type="EMBL" id="KAJ6044180.1"/>
    </source>
</evidence>
<keyword evidence="2" id="KW-1185">Reference proteome</keyword>
<gene>
    <name evidence="1" type="ORF">N7460_005535</name>
</gene>
<dbReference type="GO" id="GO:0016829">
    <property type="term" value="F:lyase activity"/>
    <property type="evidence" value="ECO:0007669"/>
    <property type="project" value="UniProtKB-KW"/>
</dbReference>
<sequence>MAQASAYTFYDGHYEDVLKLVHQRCGRNVATAVPDPVEDHSEEPNDFYSSDTYTTIAEDTCGTIVVQENISSASLFIGIDEIHDGNDIAAGLSICLPFLKMISTPIRPVRHVVHRTKLDNENGMLLLMLLMGELRSDLYPRYYLYLLVPVGEPITLLQPLHPGPDKKPSILHWAHLGLGDDSPKLDNYQLHYAFPKLQLILRP</sequence>
<evidence type="ECO:0000313" key="2">
    <source>
        <dbReference type="Proteomes" id="UP001219568"/>
    </source>
</evidence>
<name>A0AAD6IE06_PENCN</name>
<organism evidence="1 2">
    <name type="scientific">Penicillium canescens</name>
    <dbReference type="NCBI Taxonomy" id="5083"/>
    <lineage>
        <taxon>Eukaryota</taxon>
        <taxon>Fungi</taxon>
        <taxon>Dikarya</taxon>
        <taxon>Ascomycota</taxon>
        <taxon>Pezizomycotina</taxon>
        <taxon>Eurotiomycetes</taxon>
        <taxon>Eurotiomycetidae</taxon>
        <taxon>Eurotiales</taxon>
        <taxon>Aspergillaceae</taxon>
        <taxon>Penicillium</taxon>
    </lineage>
</organism>
<dbReference type="AlphaFoldDB" id="A0AAD6IE06"/>
<dbReference type="EMBL" id="JAQJZL010000004">
    <property type="protein sequence ID" value="KAJ6044180.1"/>
    <property type="molecule type" value="Genomic_DNA"/>
</dbReference>
<protein>
    <submittedName>
        <fullName evidence="1">Pectin lyase fold/virulence factor</fullName>
    </submittedName>
</protein>
<accession>A0AAD6IE06</accession>
<keyword evidence="1" id="KW-0456">Lyase</keyword>
<dbReference type="Proteomes" id="UP001219568">
    <property type="component" value="Unassembled WGS sequence"/>
</dbReference>
<proteinExistence type="predicted"/>
<comment type="caution">
    <text evidence="1">The sequence shown here is derived from an EMBL/GenBank/DDBJ whole genome shotgun (WGS) entry which is preliminary data.</text>
</comment>
<reference evidence="1" key="1">
    <citation type="journal article" date="2023" name="IMA Fungus">
        <title>Comparative genomic study of the Penicillium genus elucidates a diverse pangenome and 15 lateral gene transfer events.</title>
        <authorList>
            <person name="Petersen C."/>
            <person name="Sorensen T."/>
            <person name="Nielsen M.R."/>
            <person name="Sondergaard T.E."/>
            <person name="Sorensen J.L."/>
            <person name="Fitzpatrick D.A."/>
            <person name="Frisvad J.C."/>
            <person name="Nielsen K.L."/>
        </authorList>
    </citation>
    <scope>NUCLEOTIDE SEQUENCE</scope>
    <source>
        <strain evidence="1">IBT 15450</strain>
    </source>
</reference>